<dbReference type="SUPFAM" id="SSF50118">
    <property type="entry name" value="Cell growth inhibitor/plasmid maintenance toxic component"/>
    <property type="match status" value="1"/>
</dbReference>
<reference evidence="2 3" key="1">
    <citation type="journal article" date="2016" name="Genome Announc.">
        <title>Draft Genome Sequence of Planomonospora sphaerica JCM9374, a Rare Actinomycete.</title>
        <authorList>
            <person name="Dohra H."/>
            <person name="Suzuki T."/>
            <person name="Inoue Y."/>
            <person name="Kodani S."/>
        </authorList>
    </citation>
    <scope>NUCLEOTIDE SEQUENCE [LARGE SCALE GENOMIC DNA]</scope>
    <source>
        <strain evidence="2 3">JCM 9374</strain>
    </source>
</reference>
<dbReference type="InterPro" id="IPR015035">
    <property type="entry name" value="DUF1918"/>
</dbReference>
<gene>
    <name evidence="2" type="ORF">PS9374_06715</name>
</gene>
<accession>A0A171DPP4</accession>
<dbReference type="AlphaFoldDB" id="A0A171DPP4"/>
<dbReference type="EMBL" id="BDCX01000021">
    <property type="protein sequence ID" value="GAT71024.1"/>
    <property type="molecule type" value="Genomic_DNA"/>
</dbReference>
<comment type="caution">
    <text evidence="2">The sequence shown here is derived from an EMBL/GenBank/DDBJ whole genome shotgun (WGS) entry which is preliminary data.</text>
</comment>
<keyword evidence="2" id="KW-0238">DNA-binding</keyword>
<dbReference type="OrthoDB" id="4828144at2"/>
<keyword evidence="3" id="KW-1185">Reference proteome</keyword>
<dbReference type="RefSeq" id="WP_068903803.1">
    <property type="nucleotide sequence ID" value="NZ_BDCX01000021.1"/>
</dbReference>
<evidence type="ECO:0000313" key="2">
    <source>
        <dbReference type="EMBL" id="GAT71024.1"/>
    </source>
</evidence>
<dbReference type="STRING" id="161355.PS9374_06715"/>
<dbReference type="Gene3D" id="2.30.30.440">
    <property type="entry name" value="Domain of unknown function DUF1918"/>
    <property type="match status" value="1"/>
</dbReference>
<evidence type="ECO:0000313" key="3">
    <source>
        <dbReference type="Proteomes" id="UP000077701"/>
    </source>
</evidence>
<name>A0A171DPP4_9ACTN</name>
<reference evidence="3" key="2">
    <citation type="submission" date="2016-04" db="EMBL/GenBank/DDBJ databases">
        <title>Planomonospora sphaerica JCM9374 whole genome shotgun sequence.</title>
        <authorList>
            <person name="Suzuki T."/>
            <person name="Dohra H."/>
            <person name="Kodani S."/>
        </authorList>
    </citation>
    <scope>NUCLEOTIDE SEQUENCE [LARGE SCALE GENOMIC DNA]</scope>
    <source>
        <strain evidence="3">JCM 9374</strain>
    </source>
</reference>
<feature type="domain" description="DUF1918" evidence="1">
    <location>
        <begin position="1"/>
        <end position="58"/>
    </location>
</feature>
<dbReference type="Proteomes" id="UP000077701">
    <property type="component" value="Unassembled WGS sequence"/>
</dbReference>
<sequence>MKAAIGDRLVVEGTYNHEPRRIGVVTELRHPDGSPPYVVRWMDAEHETLVFPGPDARVVTKQEREADLAAL</sequence>
<evidence type="ECO:0000259" key="1">
    <source>
        <dbReference type="Pfam" id="PF08940"/>
    </source>
</evidence>
<dbReference type="Pfam" id="PF08940">
    <property type="entry name" value="DUF1918"/>
    <property type="match status" value="1"/>
</dbReference>
<proteinExistence type="predicted"/>
<protein>
    <submittedName>
        <fullName evidence="2">DNA-binding protein</fullName>
    </submittedName>
</protein>
<dbReference type="GO" id="GO:0003677">
    <property type="term" value="F:DNA binding"/>
    <property type="evidence" value="ECO:0007669"/>
    <property type="project" value="UniProtKB-KW"/>
</dbReference>
<organism evidence="2 3">
    <name type="scientific">Planomonospora sphaerica</name>
    <dbReference type="NCBI Taxonomy" id="161355"/>
    <lineage>
        <taxon>Bacteria</taxon>
        <taxon>Bacillati</taxon>
        <taxon>Actinomycetota</taxon>
        <taxon>Actinomycetes</taxon>
        <taxon>Streptosporangiales</taxon>
        <taxon>Streptosporangiaceae</taxon>
        <taxon>Planomonospora</taxon>
    </lineage>
</organism>